<feature type="transmembrane region" description="Helical" evidence="8">
    <location>
        <begin position="328"/>
        <end position="348"/>
    </location>
</feature>
<keyword evidence="5" id="KW-0411">Iron-sulfur</keyword>
<organism evidence="10 11">
    <name type="scientific">Anaeromyxobacter paludicola</name>
    <dbReference type="NCBI Taxonomy" id="2918171"/>
    <lineage>
        <taxon>Bacteria</taxon>
        <taxon>Pseudomonadati</taxon>
        <taxon>Myxococcota</taxon>
        <taxon>Myxococcia</taxon>
        <taxon>Myxococcales</taxon>
        <taxon>Cystobacterineae</taxon>
        <taxon>Anaeromyxobacteraceae</taxon>
        <taxon>Anaeromyxobacter</taxon>
    </lineage>
</organism>
<evidence type="ECO:0000313" key="11">
    <source>
        <dbReference type="Proteomes" id="UP001162734"/>
    </source>
</evidence>
<feature type="transmembrane region" description="Helical" evidence="8">
    <location>
        <begin position="182"/>
        <end position="205"/>
    </location>
</feature>
<protein>
    <submittedName>
        <fullName evidence="10">Electron transporter YccM</fullName>
    </submittedName>
</protein>
<feature type="domain" description="4Fe-4S ferredoxin-type" evidence="9">
    <location>
        <begin position="297"/>
        <end position="323"/>
    </location>
</feature>
<dbReference type="PROSITE" id="PS51379">
    <property type="entry name" value="4FE4S_FER_2"/>
    <property type="match status" value="2"/>
</dbReference>
<evidence type="ECO:0000256" key="4">
    <source>
        <dbReference type="ARBA" id="ARBA00023004"/>
    </source>
</evidence>
<dbReference type="Pfam" id="PF12801">
    <property type="entry name" value="Fer4_5"/>
    <property type="match status" value="2"/>
</dbReference>
<evidence type="ECO:0000259" key="9">
    <source>
        <dbReference type="PROSITE" id="PS51379"/>
    </source>
</evidence>
<dbReference type="EMBL" id="AP025592">
    <property type="protein sequence ID" value="BDG08715.1"/>
    <property type="molecule type" value="Genomic_DNA"/>
</dbReference>
<feature type="transmembrane region" description="Helical" evidence="8">
    <location>
        <begin position="225"/>
        <end position="247"/>
    </location>
</feature>
<evidence type="ECO:0000256" key="2">
    <source>
        <dbReference type="ARBA" id="ARBA00022475"/>
    </source>
</evidence>
<dbReference type="PROSITE" id="PS00198">
    <property type="entry name" value="4FE4S_FER_1"/>
    <property type="match status" value="2"/>
</dbReference>
<keyword evidence="8" id="KW-1133">Transmembrane helix</keyword>
<keyword evidence="8" id="KW-0812">Transmembrane</keyword>
<dbReference type="Pfam" id="PF13237">
    <property type="entry name" value="Fer4_10"/>
    <property type="match status" value="1"/>
</dbReference>
<keyword evidence="4" id="KW-0408">Iron</keyword>
<dbReference type="PANTHER" id="PTHR30224">
    <property type="entry name" value="ELECTRON TRANSPORT PROTEIN"/>
    <property type="match status" value="1"/>
</dbReference>
<keyword evidence="3" id="KW-0479">Metal-binding</keyword>
<evidence type="ECO:0000256" key="8">
    <source>
        <dbReference type="SAM" id="Phobius"/>
    </source>
</evidence>
<reference evidence="11" key="1">
    <citation type="journal article" date="2022" name="Int. J. Syst. Evol. Microbiol.">
        <title>Anaeromyxobacter oryzae sp. nov., Anaeromyxobacter diazotrophicus sp. nov. and Anaeromyxobacter paludicola sp. nov., isolated from paddy soils.</title>
        <authorList>
            <person name="Itoh H."/>
            <person name="Xu Z."/>
            <person name="Mise K."/>
            <person name="Masuda Y."/>
            <person name="Ushijima N."/>
            <person name="Hayakawa C."/>
            <person name="Shiratori Y."/>
            <person name="Senoo K."/>
        </authorList>
    </citation>
    <scope>NUCLEOTIDE SEQUENCE [LARGE SCALE GENOMIC DNA]</scope>
    <source>
        <strain evidence="11">Red630</strain>
    </source>
</reference>
<feature type="region of interest" description="Disordered" evidence="7">
    <location>
        <begin position="1"/>
        <end position="48"/>
    </location>
</feature>
<evidence type="ECO:0000256" key="3">
    <source>
        <dbReference type="ARBA" id="ARBA00022723"/>
    </source>
</evidence>
<sequence length="376" mass="40689">MQTPPPDMTDVNPTAAATEPDSAHPQADTASAAVAPPPAKKKPVRRKGDRAQVLRRAVQLAFLALNVWIGVQFYLFVRFFETGGASTWATRPAGVEGWLPIAGLMNLKALLLTGSMPELYPAGLVLFLAFLAISIVFRKAFCSWLCPVGTLSEALWKAGRRLLGRSFLLPRWLDLPLRGLKYLLLAFFLKTVFVDMPLFAVQAFFQNPYGLTLDLRMLDFFRHMGGTAAAVVGALAVASLLVPNFWCRYACPYGAFMGLAGWLSPLRIRRDPDPCIDCGKCAKVCPSRLPVDVKLNVLSPECTGCLECVSACPVQGALDLAAPVRRRVPAWVVAAGVAGLFLAFVGVAKLTGHWDGALPAEAWWDLVRTSAGAAHP</sequence>
<dbReference type="InterPro" id="IPR017896">
    <property type="entry name" value="4Fe4S_Fe-S-bd"/>
</dbReference>
<dbReference type="SUPFAM" id="SSF54862">
    <property type="entry name" value="4Fe-4S ferredoxins"/>
    <property type="match status" value="1"/>
</dbReference>
<evidence type="ECO:0000313" key="10">
    <source>
        <dbReference type="EMBL" id="BDG08715.1"/>
    </source>
</evidence>
<gene>
    <name evidence="10" type="ORF">AMPC_18280</name>
</gene>
<name>A0ABM7XA69_9BACT</name>
<keyword evidence="6 8" id="KW-0472">Membrane</keyword>
<proteinExistence type="predicted"/>
<feature type="domain" description="4Fe-4S ferredoxin-type" evidence="9">
    <location>
        <begin position="266"/>
        <end position="296"/>
    </location>
</feature>
<dbReference type="RefSeq" id="WP_248345918.1">
    <property type="nucleotide sequence ID" value="NZ_AP025592.1"/>
</dbReference>
<comment type="subcellular location">
    <subcellularLocation>
        <location evidence="1">Cell membrane</location>
    </subcellularLocation>
</comment>
<feature type="transmembrane region" description="Helical" evidence="8">
    <location>
        <begin position="57"/>
        <end position="77"/>
    </location>
</feature>
<dbReference type="Gene3D" id="3.30.70.20">
    <property type="match status" value="1"/>
</dbReference>
<feature type="compositionally biased region" description="Basic residues" evidence="7">
    <location>
        <begin position="39"/>
        <end position="48"/>
    </location>
</feature>
<evidence type="ECO:0000256" key="1">
    <source>
        <dbReference type="ARBA" id="ARBA00004236"/>
    </source>
</evidence>
<evidence type="ECO:0000256" key="5">
    <source>
        <dbReference type="ARBA" id="ARBA00023014"/>
    </source>
</evidence>
<feature type="transmembrane region" description="Helical" evidence="8">
    <location>
        <begin position="119"/>
        <end position="137"/>
    </location>
</feature>
<accession>A0ABM7XA69</accession>
<dbReference type="Proteomes" id="UP001162734">
    <property type="component" value="Chromosome"/>
</dbReference>
<evidence type="ECO:0000256" key="6">
    <source>
        <dbReference type="ARBA" id="ARBA00023136"/>
    </source>
</evidence>
<keyword evidence="11" id="KW-1185">Reference proteome</keyword>
<keyword evidence="2" id="KW-1003">Cell membrane</keyword>
<evidence type="ECO:0000256" key="7">
    <source>
        <dbReference type="SAM" id="MobiDB-lite"/>
    </source>
</evidence>
<dbReference type="PANTHER" id="PTHR30224:SF4">
    <property type="entry name" value="ELECTRON TRANSPORT PROTEIN YCCM-RELATED"/>
    <property type="match status" value="1"/>
</dbReference>
<dbReference type="InterPro" id="IPR017900">
    <property type="entry name" value="4Fe4S_Fe_S_CS"/>
</dbReference>
<dbReference type="InterPro" id="IPR052378">
    <property type="entry name" value="NosR_regulator"/>
</dbReference>